<sequence length="1106" mass="117908">MSSTDQALIRETAAALRHCCDRILNDGAALTLSAPALRVLHAHFSSLFPAPVRGEFAPATASSLVATETLHELQFLRDLAQLTSALCVTAGSPPAESPVPLGDFSRLERLRLLDVPVCWVEGLQARRPYLRALRCDGGADSLWQLLAACGADQSSPFLWEELTELCVTRCRLTAVDRDALRLTPHLTDLDLSHNRVAVCDGLECLAGLQRLNLTANTLTAVPVLSMPAHLALRWLSLRGNKLEALEGLEDMVSLEHLDLSYNLLMSHGVLQPLLELRRLRNLQLSGNPLCCLSDHRRRTARHLHHNCLTGQLLLDGRRLQSSEVPRRPDPPASRPVLRPSSSTASAGPPPSPAAAARLGRPPGQPGRRVRSAAGSIGTGDKASNGDTPRAGRRRSKRRSRVNMADISDMDSTASLTGGLASSLEGVTEAADSCGGAAESELPSHLVTRERIESLRQQMGADWLHSRGGARVQELLGLPAQPPPTFSVGSVPIESPASRAVNGTGSAGATPPSAARSTPPGADRPPAPPAADGAAAASEPPPEPSLYPSREARAGRSWEHDSSQEEEEEEEEEEEVVCLVVAERLVRAGVQEDVMLTVTATAVKEKELDAGRTVAEWDLRCVEACHVTKMEPLTVQLNFDTVKKEKRERNYTMEQSEWEELSSALLPIIEARLASELAANALQCMKCAAEFSDALAKTTAAHRDVKAGRTKHVQTCPNCGSNMIIRAERVSHPNAEVAPSPGSLPKVVPKRPPLKKRLSSKKLVASTPRHMMDEKAEAALLGSTPTGAEAADAEHVSSETSSNHTRPATGTDSSVSVVTPEPEPVVRPGGRQTGHATPERADSVPVRSDSDVEVISNPSESSIDVIMDSTTRSETEEAHTRPVAEGREAAAAGRSAAPGGAVRAAEPPMEESSSSGAPRLIGSMTASVCTVRDKRVCAAPHPPPPAPAPASDVADLSCTLTPESAASDALDCSAISPINTSAISPLDTSATSRESGHQSAAAAPNDSRCSQALLESWRRGGDSESESESDSVEEVGSGCVRFWHDEPTRLDHRLQLHLDMNVLDDDEQVVCVSKVTCALEPQYQQQECVLVVTSSTLHLLEITGDDR</sequence>
<evidence type="ECO:0000256" key="5">
    <source>
        <dbReference type="SAM" id="MobiDB-lite"/>
    </source>
</evidence>
<dbReference type="InterPro" id="IPR032675">
    <property type="entry name" value="LRR_dom_sf"/>
</dbReference>
<dbReference type="Pfam" id="PF15904">
    <property type="entry name" value="LIP1"/>
    <property type="match status" value="1"/>
</dbReference>
<keyword evidence="2" id="KW-0963">Cytoplasm</keyword>
<feature type="compositionally biased region" description="Basic residues" evidence="5">
    <location>
        <begin position="390"/>
        <end position="400"/>
    </location>
</feature>
<dbReference type="GO" id="GO:0005737">
    <property type="term" value="C:cytoplasm"/>
    <property type="evidence" value="ECO:0007669"/>
    <property type="project" value="UniProtKB-SubCell"/>
</dbReference>
<proteinExistence type="predicted"/>
<feature type="compositionally biased region" description="Low complexity" evidence="5">
    <location>
        <begin position="502"/>
        <end position="520"/>
    </location>
</feature>
<reference evidence="8 9" key="1">
    <citation type="submission" date="2019-07" db="EMBL/GenBank/DDBJ databases">
        <title>Draft genome assembly of a fouling barnacle, Amphibalanus amphitrite (Darwin, 1854): The first reference genome for Thecostraca.</title>
        <authorList>
            <person name="Kim W."/>
        </authorList>
    </citation>
    <scope>NUCLEOTIDE SEQUENCE [LARGE SCALE GENOMIC DNA]</scope>
    <source>
        <strain evidence="8">SNU_AA5</strain>
        <tissue evidence="8">Soma without cirri and trophi</tissue>
    </source>
</reference>
<dbReference type="InterPro" id="IPR001611">
    <property type="entry name" value="Leu-rich_rpt"/>
</dbReference>
<feature type="region of interest" description="Disordered" evidence="5">
    <location>
        <begin position="733"/>
        <end position="771"/>
    </location>
</feature>
<dbReference type="InterPro" id="IPR031782">
    <property type="entry name" value="LIP1_N"/>
</dbReference>
<feature type="region of interest" description="Disordered" evidence="5">
    <location>
        <begin position="785"/>
        <end position="920"/>
    </location>
</feature>
<feature type="region of interest" description="Disordered" evidence="5">
    <location>
        <begin position="984"/>
        <end position="1006"/>
    </location>
</feature>
<dbReference type="Pfam" id="PF13855">
    <property type="entry name" value="LRR_8"/>
    <property type="match status" value="1"/>
</dbReference>
<evidence type="ECO:0000256" key="1">
    <source>
        <dbReference type="ARBA" id="ARBA00004496"/>
    </source>
</evidence>
<dbReference type="SUPFAM" id="SSF52075">
    <property type="entry name" value="Outer arm dynein light chain 1"/>
    <property type="match status" value="1"/>
</dbReference>
<keyword evidence="4" id="KW-0677">Repeat</keyword>
<gene>
    <name evidence="8" type="primary">stk11ip_1</name>
    <name evidence="8" type="ORF">FJT64_007493</name>
</gene>
<feature type="compositionally biased region" description="Low complexity" evidence="5">
    <location>
        <begin position="888"/>
        <end position="917"/>
    </location>
</feature>
<dbReference type="OrthoDB" id="6351323at2759"/>
<feature type="compositionally biased region" description="Acidic residues" evidence="5">
    <location>
        <begin position="563"/>
        <end position="574"/>
    </location>
</feature>
<dbReference type="Proteomes" id="UP000440578">
    <property type="component" value="Unassembled WGS sequence"/>
</dbReference>
<organism evidence="8 9">
    <name type="scientific">Amphibalanus amphitrite</name>
    <name type="common">Striped barnacle</name>
    <name type="synonym">Balanus amphitrite</name>
    <dbReference type="NCBI Taxonomy" id="1232801"/>
    <lineage>
        <taxon>Eukaryota</taxon>
        <taxon>Metazoa</taxon>
        <taxon>Ecdysozoa</taxon>
        <taxon>Arthropoda</taxon>
        <taxon>Crustacea</taxon>
        <taxon>Multicrustacea</taxon>
        <taxon>Cirripedia</taxon>
        <taxon>Thoracica</taxon>
        <taxon>Thoracicalcarea</taxon>
        <taxon>Balanomorpha</taxon>
        <taxon>Balanoidea</taxon>
        <taxon>Balanidae</taxon>
        <taxon>Amphibalaninae</taxon>
        <taxon>Amphibalanus</taxon>
    </lineage>
</organism>
<dbReference type="InterPro" id="IPR057292">
    <property type="entry name" value="PH_S11IP"/>
</dbReference>
<dbReference type="Pfam" id="PF25357">
    <property type="entry name" value="PH_S11IP"/>
    <property type="match status" value="1"/>
</dbReference>
<comment type="caution">
    <text evidence="8">The sequence shown here is derived from an EMBL/GenBank/DDBJ whole genome shotgun (WGS) entry which is preliminary data.</text>
</comment>
<keyword evidence="3" id="KW-0433">Leucine-rich repeat</keyword>
<feature type="region of interest" description="Disordered" evidence="5">
    <location>
        <begin position="485"/>
        <end position="574"/>
    </location>
</feature>
<comment type="subcellular location">
    <subcellularLocation>
        <location evidence="1">Cytoplasm</location>
    </subcellularLocation>
</comment>
<evidence type="ECO:0000256" key="2">
    <source>
        <dbReference type="ARBA" id="ARBA00022490"/>
    </source>
</evidence>
<keyword evidence="8" id="KW-0418">Kinase</keyword>
<keyword evidence="8" id="KW-0808">Transferase</keyword>
<feature type="compositionally biased region" description="Basic and acidic residues" evidence="5">
    <location>
        <begin position="870"/>
        <end position="887"/>
    </location>
</feature>
<feature type="domain" description="Serine/threonine-protein kinase 11-interacting protein PH" evidence="7">
    <location>
        <begin position="576"/>
        <end position="669"/>
    </location>
</feature>
<feature type="compositionally biased region" description="Polar residues" evidence="5">
    <location>
        <begin position="855"/>
        <end position="869"/>
    </location>
</feature>
<dbReference type="GO" id="GO:0016301">
    <property type="term" value="F:kinase activity"/>
    <property type="evidence" value="ECO:0007669"/>
    <property type="project" value="UniProtKB-KW"/>
</dbReference>
<dbReference type="EMBL" id="VIIS01001650">
    <property type="protein sequence ID" value="KAF0294912.1"/>
    <property type="molecule type" value="Genomic_DNA"/>
</dbReference>
<dbReference type="AlphaFoldDB" id="A0A6A4VZH9"/>
<evidence type="ECO:0000259" key="6">
    <source>
        <dbReference type="Pfam" id="PF15904"/>
    </source>
</evidence>
<evidence type="ECO:0000259" key="7">
    <source>
        <dbReference type="Pfam" id="PF25357"/>
    </source>
</evidence>
<evidence type="ECO:0000313" key="9">
    <source>
        <dbReference type="Proteomes" id="UP000440578"/>
    </source>
</evidence>
<protein>
    <submittedName>
        <fullName evidence="8">Serine/threonine-protein kinase 11-interacting protein</fullName>
    </submittedName>
</protein>
<feature type="domain" description="LKB1 serine/threonine kinase interacting protein 1 N-terminal" evidence="6">
    <location>
        <begin position="5"/>
        <end position="87"/>
    </location>
</feature>
<feature type="region of interest" description="Disordered" evidence="5">
    <location>
        <begin position="319"/>
        <end position="409"/>
    </location>
</feature>
<feature type="compositionally biased region" description="Basic and acidic residues" evidence="5">
    <location>
        <begin position="549"/>
        <end position="562"/>
    </location>
</feature>
<evidence type="ECO:0000256" key="3">
    <source>
        <dbReference type="ARBA" id="ARBA00022614"/>
    </source>
</evidence>
<name>A0A6A4VZH9_AMPAM</name>
<dbReference type="PANTHER" id="PTHR15454:SF69">
    <property type="entry name" value="SERINE_THREONINE-PROTEIN KINASE 11-INTERACTING PROTEIN"/>
    <property type="match status" value="1"/>
</dbReference>
<dbReference type="Gene3D" id="3.80.10.10">
    <property type="entry name" value="Ribonuclease Inhibitor"/>
    <property type="match status" value="2"/>
</dbReference>
<feature type="compositionally biased region" description="Polar residues" evidence="5">
    <location>
        <begin position="797"/>
        <end position="811"/>
    </location>
</feature>
<dbReference type="EMBL" id="VIIS01001650">
    <property type="protein sequence ID" value="KAF0294911.1"/>
    <property type="molecule type" value="Genomic_DNA"/>
</dbReference>
<evidence type="ECO:0000313" key="8">
    <source>
        <dbReference type="EMBL" id="KAF0294911.1"/>
    </source>
</evidence>
<keyword evidence="9" id="KW-1185">Reference proteome</keyword>
<dbReference type="PROSITE" id="PS51450">
    <property type="entry name" value="LRR"/>
    <property type="match status" value="3"/>
</dbReference>
<feature type="compositionally biased region" description="Basic and acidic residues" evidence="5">
    <location>
        <begin position="319"/>
        <end position="329"/>
    </location>
</feature>
<dbReference type="PANTHER" id="PTHR15454">
    <property type="entry name" value="NISCHARIN RELATED"/>
    <property type="match status" value="1"/>
</dbReference>
<evidence type="ECO:0000256" key="4">
    <source>
        <dbReference type="ARBA" id="ARBA00022737"/>
    </source>
</evidence>
<accession>A0A6A4VZH9</accession>
<feature type="compositionally biased region" description="Basic residues" evidence="5">
    <location>
        <begin position="747"/>
        <end position="759"/>
    </location>
</feature>